<evidence type="ECO:0000313" key="2">
    <source>
        <dbReference type="Proteomes" id="UP000593579"/>
    </source>
</evidence>
<accession>A0A7J9D443</accession>
<proteinExistence type="predicted"/>
<reference evidence="1 2" key="1">
    <citation type="journal article" date="2019" name="Genome Biol. Evol.">
        <title>Insights into the evolution of the New World diploid cottons (Gossypium, subgenus Houzingenia) based on genome sequencing.</title>
        <authorList>
            <person name="Grover C.E."/>
            <person name="Arick M.A. 2nd"/>
            <person name="Thrash A."/>
            <person name="Conover J.L."/>
            <person name="Sanders W.S."/>
            <person name="Peterson D.G."/>
            <person name="Frelichowski J.E."/>
            <person name="Scheffler J.A."/>
            <person name="Scheffler B.E."/>
            <person name="Wendel J.F."/>
        </authorList>
    </citation>
    <scope>NUCLEOTIDE SEQUENCE [LARGE SCALE GENOMIC DNA]</scope>
    <source>
        <strain evidence="1">5</strain>
        <tissue evidence="1">Leaf</tissue>
    </source>
</reference>
<name>A0A7J9D443_GOSGO</name>
<dbReference type="EMBL" id="JABEZY010270141">
    <property type="protein sequence ID" value="MBA0755492.1"/>
    <property type="molecule type" value="Genomic_DNA"/>
</dbReference>
<protein>
    <submittedName>
        <fullName evidence="1">Uncharacterized protein</fullName>
    </submittedName>
</protein>
<evidence type="ECO:0000313" key="1">
    <source>
        <dbReference type="EMBL" id="MBA0755492.1"/>
    </source>
</evidence>
<keyword evidence="2" id="KW-1185">Reference proteome</keyword>
<organism evidence="1 2">
    <name type="scientific">Gossypium gossypioides</name>
    <name type="common">Mexican cotton</name>
    <name type="synonym">Selera gossypioides</name>
    <dbReference type="NCBI Taxonomy" id="34282"/>
    <lineage>
        <taxon>Eukaryota</taxon>
        <taxon>Viridiplantae</taxon>
        <taxon>Streptophyta</taxon>
        <taxon>Embryophyta</taxon>
        <taxon>Tracheophyta</taxon>
        <taxon>Spermatophyta</taxon>
        <taxon>Magnoliopsida</taxon>
        <taxon>eudicotyledons</taxon>
        <taxon>Gunneridae</taxon>
        <taxon>Pentapetalae</taxon>
        <taxon>rosids</taxon>
        <taxon>malvids</taxon>
        <taxon>Malvales</taxon>
        <taxon>Malvaceae</taxon>
        <taxon>Malvoideae</taxon>
        <taxon>Gossypium</taxon>
    </lineage>
</organism>
<feature type="non-terminal residue" evidence="1">
    <location>
        <position position="37"/>
    </location>
</feature>
<sequence length="37" mass="4226">MKNIQLDYGINGKIYDGRPKSHCLSVVQSWDEGNVYP</sequence>
<dbReference type="Proteomes" id="UP000593579">
    <property type="component" value="Unassembled WGS sequence"/>
</dbReference>
<comment type="caution">
    <text evidence="1">The sequence shown here is derived from an EMBL/GenBank/DDBJ whole genome shotgun (WGS) entry which is preliminary data.</text>
</comment>
<gene>
    <name evidence="1" type="ORF">Gogos_021115</name>
</gene>
<dbReference type="AlphaFoldDB" id="A0A7J9D443"/>